<reference evidence="2" key="1">
    <citation type="submission" date="2018-12" db="EMBL/GenBank/DDBJ databases">
        <title>Complete genome sequence of Roseovarius sp. MME-070.</title>
        <authorList>
            <person name="Nam Y.-D."/>
            <person name="Kang J."/>
            <person name="Chung W.-H."/>
            <person name="Park Y.S."/>
        </authorList>
    </citation>
    <scope>NUCLEOTIDE SEQUENCE [LARGE SCALE GENOMIC DNA]</scope>
    <source>
        <strain evidence="2">MME-070</strain>
    </source>
</reference>
<proteinExistence type="predicted"/>
<accession>A0A6I6IU41</accession>
<evidence type="ECO:0000313" key="1">
    <source>
        <dbReference type="EMBL" id="QGX99423.1"/>
    </source>
</evidence>
<dbReference type="KEGG" id="rom:EI983_14580"/>
<sequence length="119" mass="13386">MTTYLPPEVQAGLDAARRLARRKATRLRVEAGERSYPVLRAWDGGFALEAETAPHLRGRVALYDGARLLSHCLIIASEEEEGELRFEYKRITEAHDTQPLDFYRAPDAPIALLGPVREV</sequence>
<evidence type="ECO:0000313" key="2">
    <source>
        <dbReference type="Proteomes" id="UP000428330"/>
    </source>
</evidence>
<protein>
    <submittedName>
        <fullName evidence="1">Uncharacterized protein</fullName>
    </submittedName>
</protein>
<dbReference type="AlphaFoldDB" id="A0A6I6IU41"/>
<name>A0A6I6IU41_9RHOB</name>
<dbReference type="EMBL" id="CP034348">
    <property type="protein sequence ID" value="QGX99423.1"/>
    <property type="molecule type" value="Genomic_DNA"/>
</dbReference>
<dbReference type="RefSeq" id="WP_157708105.1">
    <property type="nucleotide sequence ID" value="NZ_CP034348.1"/>
</dbReference>
<organism evidence="1 2">
    <name type="scientific">Roseovarius faecimaris</name>
    <dbReference type="NCBI Taxonomy" id="2494550"/>
    <lineage>
        <taxon>Bacteria</taxon>
        <taxon>Pseudomonadati</taxon>
        <taxon>Pseudomonadota</taxon>
        <taxon>Alphaproteobacteria</taxon>
        <taxon>Rhodobacterales</taxon>
        <taxon>Roseobacteraceae</taxon>
        <taxon>Roseovarius</taxon>
    </lineage>
</organism>
<keyword evidence="2" id="KW-1185">Reference proteome</keyword>
<dbReference type="OrthoDB" id="7658488at2"/>
<dbReference type="Proteomes" id="UP000428330">
    <property type="component" value="Chromosome"/>
</dbReference>
<gene>
    <name evidence="1" type="ORF">EI983_14580</name>
</gene>